<dbReference type="InterPro" id="IPR002355">
    <property type="entry name" value="Cu_oxidase_Cu_BS"/>
</dbReference>
<evidence type="ECO:0000259" key="7">
    <source>
        <dbReference type="Pfam" id="PF07732"/>
    </source>
</evidence>
<keyword evidence="1" id="KW-0479">Metal-binding</keyword>
<keyword evidence="3" id="KW-0186">Copper</keyword>
<dbReference type="Pfam" id="PF07731">
    <property type="entry name" value="Cu-oxidase_2"/>
    <property type="match status" value="2"/>
</dbReference>
<evidence type="ECO:0000259" key="6">
    <source>
        <dbReference type="Pfam" id="PF07731"/>
    </source>
</evidence>
<dbReference type="SUPFAM" id="SSF49503">
    <property type="entry name" value="Cupredoxins"/>
    <property type="match status" value="3"/>
</dbReference>
<comment type="caution">
    <text evidence="8">The sequence shown here is derived from an EMBL/GenBank/DDBJ whole genome shotgun (WGS) entry which is preliminary data.</text>
</comment>
<dbReference type="PANTHER" id="PTHR11709:SF394">
    <property type="entry name" value="FI03373P-RELATED"/>
    <property type="match status" value="1"/>
</dbReference>
<keyword evidence="2" id="KW-0560">Oxidoreductase</keyword>
<feature type="domain" description="Plastocyanin-like" evidence="6">
    <location>
        <begin position="225"/>
        <end position="320"/>
    </location>
</feature>
<organism evidence="8 9">
    <name type="scientific">Jeotgalibacillus marinus</name>
    <dbReference type="NCBI Taxonomy" id="86667"/>
    <lineage>
        <taxon>Bacteria</taxon>
        <taxon>Bacillati</taxon>
        <taxon>Bacillota</taxon>
        <taxon>Bacilli</taxon>
        <taxon>Bacillales</taxon>
        <taxon>Caryophanaceae</taxon>
        <taxon>Jeotgalibacillus</taxon>
    </lineage>
</organism>
<dbReference type="PROSITE" id="PS51257">
    <property type="entry name" value="PROKAR_LIPOPROTEIN"/>
    <property type="match status" value="1"/>
</dbReference>
<dbReference type="PROSITE" id="PS00080">
    <property type="entry name" value="MULTICOPPER_OXIDASE2"/>
    <property type="match status" value="1"/>
</dbReference>
<evidence type="ECO:0000313" key="9">
    <source>
        <dbReference type="Proteomes" id="UP001556040"/>
    </source>
</evidence>
<accession>A0ABV3Q7D6</accession>
<keyword evidence="9" id="KW-1185">Reference proteome</keyword>
<protein>
    <submittedName>
        <fullName evidence="8">Multicopper oxidase family protein</fullName>
    </submittedName>
</protein>
<feature type="domain" description="Plastocyanin-like" evidence="7">
    <location>
        <begin position="66"/>
        <end position="180"/>
    </location>
</feature>
<keyword evidence="5" id="KW-0732">Signal</keyword>
<evidence type="ECO:0000313" key="8">
    <source>
        <dbReference type="EMBL" id="MEW9503154.1"/>
    </source>
</evidence>
<dbReference type="InterPro" id="IPR008972">
    <property type="entry name" value="Cupredoxin"/>
</dbReference>
<proteinExistence type="predicted"/>
<dbReference type="InterPro" id="IPR011707">
    <property type="entry name" value="Cu-oxidase-like_N"/>
</dbReference>
<dbReference type="InterPro" id="IPR011706">
    <property type="entry name" value="Cu-oxidase_C"/>
</dbReference>
<evidence type="ECO:0000256" key="2">
    <source>
        <dbReference type="ARBA" id="ARBA00023002"/>
    </source>
</evidence>
<evidence type="ECO:0000256" key="3">
    <source>
        <dbReference type="ARBA" id="ARBA00023008"/>
    </source>
</evidence>
<sequence>MKLKLVVILSFAILLLAACSSNSDMNDESMEREEETENTGEKDEVGGIQTTSFETLTGNEFNIVATEANHQLNDEVSVNALTFNGSVPGSQIRVKEGEKVKINLKNELLVPVTIHWHGIKVPNDMDGIPGVTQNAVQPSETFTYEFTPNDPGTYMYHTHQNAVEQMDKGLYGAFIVEPKEKAYDRDYTLMLDEWMSNPDEEDSNMEGMDHGSMGGMDDMQGMGHDMSAYDIFTMNGKSSNSIDPLIVKEEEIVRIRLVNVGYMSHEIHLHGHDFKVAAIDGQELNEPQELKDQVISIAPGERYDVEFTADNPGEWYIEGHGNMDGTVGMKTTIQYEGVSELKDKSNQDEELPEFTFTNYGGFKEGEFTLDQDYDVEYTMDLNTAMQDKNMVYTINNEIFPDTENIAVKEGDLVKVKLVNNSMMDDHPMHLHGHFFQVLSENGKPIEGSPIIKDTINLKPGDEYVVAFKADNPGNWLFHCHDLHHASTGMVNMIKYDGFKPNFTPDPNANNKPE</sequence>
<dbReference type="CDD" id="cd04202">
    <property type="entry name" value="CuRO_D2_2dMcoN_like"/>
    <property type="match status" value="2"/>
</dbReference>
<reference evidence="8 9" key="1">
    <citation type="journal article" date="1979" name="Int. J. Syst. Evol. Microbiol.">
        <title>Bacillus globisporus subsp. marinus subsp. nov.</title>
        <authorList>
            <person name="Liu H."/>
        </authorList>
    </citation>
    <scope>NUCLEOTIDE SEQUENCE [LARGE SCALE GENOMIC DNA]</scope>
    <source>
        <strain evidence="8 9">DSM 1297</strain>
    </source>
</reference>
<feature type="domain" description="Plastocyanin-like" evidence="6">
    <location>
        <begin position="384"/>
        <end position="492"/>
    </location>
</feature>
<dbReference type="PROSITE" id="PS00079">
    <property type="entry name" value="MULTICOPPER_OXIDASE1"/>
    <property type="match status" value="1"/>
</dbReference>
<feature type="chain" id="PRO_5046396968" evidence="5">
    <location>
        <begin position="24"/>
        <end position="513"/>
    </location>
</feature>
<name>A0ABV3Q7D6_9BACL</name>
<feature type="region of interest" description="Disordered" evidence="4">
    <location>
        <begin position="24"/>
        <end position="44"/>
    </location>
</feature>
<dbReference type="PANTHER" id="PTHR11709">
    <property type="entry name" value="MULTI-COPPER OXIDASE"/>
    <property type="match status" value="1"/>
</dbReference>
<dbReference type="InterPro" id="IPR045087">
    <property type="entry name" value="Cu-oxidase_fam"/>
</dbReference>
<evidence type="ECO:0000256" key="5">
    <source>
        <dbReference type="SAM" id="SignalP"/>
    </source>
</evidence>
<dbReference type="RefSeq" id="WP_367780643.1">
    <property type="nucleotide sequence ID" value="NZ_JBFMIA010000025.1"/>
</dbReference>
<feature type="compositionally biased region" description="Acidic residues" evidence="4">
    <location>
        <begin position="25"/>
        <end position="38"/>
    </location>
</feature>
<feature type="signal peptide" evidence="5">
    <location>
        <begin position="1"/>
        <end position="23"/>
    </location>
</feature>
<evidence type="ECO:0000256" key="1">
    <source>
        <dbReference type="ARBA" id="ARBA00022723"/>
    </source>
</evidence>
<evidence type="ECO:0000256" key="4">
    <source>
        <dbReference type="SAM" id="MobiDB-lite"/>
    </source>
</evidence>
<dbReference type="InterPro" id="IPR033138">
    <property type="entry name" value="Cu_oxidase_CS"/>
</dbReference>
<dbReference type="Pfam" id="PF07732">
    <property type="entry name" value="Cu-oxidase_3"/>
    <property type="match status" value="1"/>
</dbReference>
<gene>
    <name evidence="8" type="ORF">AB1471_15350</name>
</gene>
<dbReference type="EMBL" id="JBFMIA010000025">
    <property type="protein sequence ID" value="MEW9503154.1"/>
    <property type="molecule type" value="Genomic_DNA"/>
</dbReference>
<dbReference type="Gene3D" id="2.60.40.420">
    <property type="entry name" value="Cupredoxins - blue copper proteins"/>
    <property type="match status" value="3"/>
</dbReference>
<dbReference type="Proteomes" id="UP001556040">
    <property type="component" value="Unassembled WGS sequence"/>
</dbReference>
<dbReference type="CDD" id="cd13860">
    <property type="entry name" value="CuRO_1_2dMco_1"/>
    <property type="match status" value="1"/>
</dbReference>